<keyword evidence="2" id="KW-1185">Reference proteome</keyword>
<dbReference type="EMBL" id="MU970067">
    <property type="protein sequence ID" value="KAK9323037.1"/>
    <property type="molecule type" value="Genomic_DNA"/>
</dbReference>
<evidence type="ECO:0000313" key="1">
    <source>
        <dbReference type="EMBL" id="KAK9323037.1"/>
    </source>
</evidence>
<gene>
    <name evidence="1" type="ORF">V1517DRAFT_321692</name>
</gene>
<sequence>MSRYPRDAIVGKKRACSAGAVNAFCCSLATLFPRVFVNVLLTWAAYVLVIDIGVRTLEGFGSAVVVVLGTGIYALCVSSYMLIVWYAGIGPSRSEMPGSDDEPAETDLEAARAALLPQGVLAKENGRQRYCSKCRCFKPDRTHHCSTCGTCVLRMDHHCPWFSACIGFDNHKYFILFLIYVVVFCLVSFVASGIVLLDWIDRSEYLDTYISLNWVFLFIISIIFGIAVLIFLCYQLYLLFSNKTTIEAMETQRYKSSVASSSYRYSEPPSSESVGNVFDLGWRENFRQVMGDSPWTWFWPTRTSKGDGMTFPTNSNVVNAIRRQAEQEAHMLSSLQGFLDRRGQSSSSTSSSASNSAARSNVVIANVEDEYTGRVSVEFRPSERRHGN</sequence>
<name>A0ACC3TQ83_9ASCO</name>
<evidence type="ECO:0000313" key="2">
    <source>
        <dbReference type="Proteomes" id="UP001489719"/>
    </source>
</evidence>
<organism evidence="1 2">
    <name type="scientific">Lipomyces orientalis</name>
    <dbReference type="NCBI Taxonomy" id="1233043"/>
    <lineage>
        <taxon>Eukaryota</taxon>
        <taxon>Fungi</taxon>
        <taxon>Dikarya</taxon>
        <taxon>Ascomycota</taxon>
        <taxon>Saccharomycotina</taxon>
        <taxon>Lipomycetes</taxon>
        <taxon>Lipomycetales</taxon>
        <taxon>Lipomycetaceae</taxon>
        <taxon>Lipomyces</taxon>
    </lineage>
</organism>
<dbReference type="Proteomes" id="UP001489719">
    <property type="component" value="Unassembled WGS sequence"/>
</dbReference>
<accession>A0ACC3TQ83</accession>
<reference evidence="2" key="1">
    <citation type="journal article" date="2024" name="Front. Bioeng. Biotechnol.">
        <title>Genome-scale model development and genomic sequencing of the oleaginous clade Lipomyces.</title>
        <authorList>
            <person name="Czajka J.J."/>
            <person name="Han Y."/>
            <person name="Kim J."/>
            <person name="Mondo S.J."/>
            <person name="Hofstad B.A."/>
            <person name="Robles A."/>
            <person name="Haridas S."/>
            <person name="Riley R."/>
            <person name="LaButti K."/>
            <person name="Pangilinan J."/>
            <person name="Andreopoulos W."/>
            <person name="Lipzen A."/>
            <person name="Yan J."/>
            <person name="Wang M."/>
            <person name="Ng V."/>
            <person name="Grigoriev I.V."/>
            <person name="Spatafora J.W."/>
            <person name="Magnuson J.K."/>
            <person name="Baker S.E."/>
            <person name="Pomraning K.R."/>
        </authorList>
    </citation>
    <scope>NUCLEOTIDE SEQUENCE [LARGE SCALE GENOMIC DNA]</scope>
    <source>
        <strain evidence="2">CBS 10300</strain>
    </source>
</reference>
<comment type="caution">
    <text evidence="1">The sequence shown here is derived from an EMBL/GenBank/DDBJ whole genome shotgun (WGS) entry which is preliminary data.</text>
</comment>
<proteinExistence type="predicted"/>
<protein>
    <submittedName>
        <fullName evidence="1">DHHC palmitoyltransferase-domain-containing protein</fullName>
    </submittedName>
</protein>